<evidence type="ECO:0000313" key="1">
    <source>
        <dbReference type="EMBL" id="TMS37598.1"/>
    </source>
</evidence>
<dbReference type="AlphaFoldDB" id="A0A4U8V045"/>
<gene>
    <name evidence="1" type="ORF">L596_004497</name>
</gene>
<sequence length="68" mass="7746">MCDVYDRVLFPGWMFCLAAFAFGAARTTHAKTDQSKGFTFDKNSSYKARRKDSHNYLTRTAETKGLTI</sequence>
<name>A0A4U8V045_STECR</name>
<reference evidence="1 2" key="2">
    <citation type="journal article" date="2019" name="G3 (Bethesda)">
        <title>Hybrid Assembly of the Genome of the Entomopathogenic Nematode Steinernema carpocapsae Identifies the X-Chromosome.</title>
        <authorList>
            <person name="Serra L."/>
            <person name="Macchietto M."/>
            <person name="Macias-Munoz A."/>
            <person name="McGill C.J."/>
            <person name="Rodriguez I.M."/>
            <person name="Rodriguez B."/>
            <person name="Murad R."/>
            <person name="Mortazavi A."/>
        </authorList>
    </citation>
    <scope>NUCLEOTIDE SEQUENCE [LARGE SCALE GENOMIC DNA]</scope>
    <source>
        <strain evidence="1 2">ALL</strain>
    </source>
</reference>
<reference evidence="1 2" key="1">
    <citation type="journal article" date="2015" name="Genome Biol.">
        <title>Comparative genomics of Steinernema reveals deeply conserved gene regulatory networks.</title>
        <authorList>
            <person name="Dillman A.R."/>
            <person name="Macchietto M."/>
            <person name="Porter C.F."/>
            <person name="Rogers A."/>
            <person name="Williams B."/>
            <person name="Antoshechkin I."/>
            <person name="Lee M.M."/>
            <person name="Goodwin Z."/>
            <person name="Lu X."/>
            <person name="Lewis E.E."/>
            <person name="Goodrich-Blair H."/>
            <person name="Stock S.P."/>
            <person name="Adams B.J."/>
            <person name="Sternberg P.W."/>
            <person name="Mortazavi A."/>
        </authorList>
    </citation>
    <scope>NUCLEOTIDE SEQUENCE [LARGE SCALE GENOMIC DNA]</scope>
    <source>
        <strain evidence="1 2">ALL</strain>
    </source>
</reference>
<dbReference type="EMBL" id="AZBU02000001">
    <property type="protein sequence ID" value="TMS37598.1"/>
    <property type="molecule type" value="Genomic_DNA"/>
</dbReference>
<proteinExistence type="predicted"/>
<dbReference type="Proteomes" id="UP000298663">
    <property type="component" value="Unassembled WGS sequence"/>
</dbReference>
<protein>
    <submittedName>
        <fullName evidence="1">Uncharacterized protein</fullName>
    </submittedName>
</protein>
<organism evidence="1 2">
    <name type="scientific">Steinernema carpocapsae</name>
    <name type="common">Entomopathogenic nematode</name>
    <dbReference type="NCBI Taxonomy" id="34508"/>
    <lineage>
        <taxon>Eukaryota</taxon>
        <taxon>Metazoa</taxon>
        <taxon>Ecdysozoa</taxon>
        <taxon>Nematoda</taxon>
        <taxon>Chromadorea</taxon>
        <taxon>Rhabditida</taxon>
        <taxon>Tylenchina</taxon>
        <taxon>Panagrolaimomorpha</taxon>
        <taxon>Strongyloidoidea</taxon>
        <taxon>Steinernematidae</taxon>
        <taxon>Steinernema</taxon>
    </lineage>
</organism>
<comment type="caution">
    <text evidence="1">The sequence shown here is derived from an EMBL/GenBank/DDBJ whole genome shotgun (WGS) entry which is preliminary data.</text>
</comment>
<keyword evidence="2" id="KW-1185">Reference proteome</keyword>
<accession>A0A4U8V045</accession>
<evidence type="ECO:0000313" key="2">
    <source>
        <dbReference type="Proteomes" id="UP000298663"/>
    </source>
</evidence>